<dbReference type="SMART" id="SM00409">
    <property type="entry name" value="IG"/>
    <property type="match status" value="2"/>
</dbReference>
<evidence type="ECO:0000313" key="5">
    <source>
        <dbReference type="Proteomes" id="UP000189704"/>
    </source>
</evidence>
<dbReference type="InterPro" id="IPR003599">
    <property type="entry name" value="Ig_sub"/>
</dbReference>
<dbReference type="STRING" id="1868482.ENSTSYP00000021167"/>
<keyword evidence="3" id="KW-0472">Membrane</keyword>
<evidence type="ECO:0000256" key="1">
    <source>
        <dbReference type="ARBA" id="ARBA00022553"/>
    </source>
</evidence>
<feature type="domain" description="Ig-like" evidence="4">
    <location>
        <begin position="139"/>
        <end position="211"/>
    </location>
</feature>
<name>A0A1U7T012_CARSF</name>
<feature type="region of interest" description="Disordered" evidence="2">
    <location>
        <begin position="262"/>
        <end position="283"/>
    </location>
</feature>
<dbReference type="AlphaFoldDB" id="A0A1U7T012"/>
<dbReference type="PANTHER" id="PTHR13771:SF17">
    <property type="entry name" value="INTERCELLULAR ADHESION MOLECULE 3"/>
    <property type="match status" value="1"/>
</dbReference>
<evidence type="ECO:0000259" key="4">
    <source>
        <dbReference type="PROSITE" id="PS50835"/>
    </source>
</evidence>
<dbReference type="OrthoDB" id="6250964at2759"/>
<dbReference type="InterPro" id="IPR047012">
    <property type="entry name" value="ICAM_VCAM"/>
</dbReference>
<keyword evidence="5" id="KW-1185">Reference proteome</keyword>
<dbReference type="Gene3D" id="2.60.40.10">
    <property type="entry name" value="Immunoglobulins"/>
    <property type="match status" value="3"/>
</dbReference>
<dbReference type="InterPro" id="IPR048679">
    <property type="entry name" value="ICAM1_3_5_D2"/>
</dbReference>
<dbReference type="SUPFAM" id="SSF48726">
    <property type="entry name" value="Immunoglobulin"/>
    <property type="match status" value="2"/>
</dbReference>
<dbReference type="PANTHER" id="PTHR13771">
    <property type="entry name" value="INTERCELLULAR ADHESION MOLECULE"/>
    <property type="match status" value="1"/>
</dbReference>
<evidence type="ECO:0000256" key="3">
    <source>
        <dbReference type="SAM" id="Phobius"/>
    </source>
</evidence>
<dbReference type="PROSITE" id="PS50835">
    <property type="entry name" value="IG_LIKE"/>
    <property type="match status" value="1"/>
</dbReference>
<dbReference type="CTD" id="3385"/>
<organism evidence="5 6">
    <name type="scientific">Carlito syrichta</name>
    <name type="common">Philippine tarsier</name>
    <name type="synonym">Tarsius syrichta</name>
    <dbReference type="NCBI Taxonomy" id="1868482"/>
    <lineage>
        <taxon>Eukaryota</taxon>
        <taxon>Metazoa</taxon>
        <taxon>Chordata</taxon>
        <taxon>Craniata</taxon>
        <taxon>Vertebrata</taxon>
        <taxon>Euteleostomi</taxon>
        <taxon>Mammalia</taxon>
        <taxon>Eutheria</taxon>
        <taxon>Euarchontoglires</taxon>
        <taxon>Primates</taxon>
        <taxon>Haplorrhini</taxon>
        <taxon>Tarsiiformes</taxon>
        <taxon>Tarsiidae</taxon>
        <taxon>Carlito</taxon>
    </lineage>
</organism>
<dbReference type="FunFam" id="2.60.40.10:FF:000648">
    <property type="entry name" value="Intercellular adhesion molecule 1"/>
    <property type="match status" value="1"/>
</dbReference>
<dbReference type="Proteomes" id="UP000189704">
    <property type="component" value="Unplaced"/>
</dbReference>
<dbReference type="InterPro" id="IPR013783">
    <property type="entry name" value="Ig-like_fold"/>
</dbReference>
<dbReference type="KEGG" id="csyr:103250407"/>
<feature type="region of interest" description="Disordered" evidence="2">
    <location>
        <begin position="1"/>
        <end position="29"/>
    </location>
</feature>
<dbReference type="RefSeq" id="XP_008047181.2">
    <property type="nucleotide sequence ID" value="XM_008048990.2"/>
</dbReference>
<evidence type="ECO:0000313" key="6">
    <source>
        <dbReference type="RefSeq" id="XP_008047181.2"/>
    </source>
</evidence>
<keyword evidence="3" id="KW-1133">Transmembrane helix</keyword>
<dbReference type="InterPro" id="IPR036179">
    <property type="entry name" value="Ig-like_dom_sf"/>
</dbReference>
<keyword evidence="1" id="KW-0597">Phosphoprotein</keyword>
<proteinExistence type="predicted"/>
<dbReference type="GO" id="GO:0007155">
    <property type="term" value="P:cell adhesion"/>
    <property type="evidence" value="ECO:0007669"/>
    <property type="project" value="InterPro"/>
</dbReference>
<protein>
    <submittedName>
        <fullName evidence="6">Intercellular adhesion molecule 3</fullName>
    </submittedName>
</protein>
<dbReference type="GO" id="GO:0005886">
    <property type="term" value="C:plasma membrane"/>
    <property type="evidence" value="ECO:0007669"/>
    <property type="project" value="TreeGrafter"/>
</dbReference>
<dbReference type="Pfam" id="PF21146">
    <property type="entry name" value="ICAM1_3_5_D2"/>
    <property type="match status" value="1"/>
</dbReference>
<dbReference type="GeneID" id="103250407"/>
<dbReference type="GO" id="GO:0005178">
    <property type="term" value="F:integrin binding"/>
    <property type="evidence" value="ECO:0007669"/>
    <property type="project" value="InterPro"/>
</dbReference>
<feature type="compositionally biased region" description="Low complexity" evidence="2">
    <location>
        <begin position="12"/>
        <end position="22"/>
    </location>
</feature>
<keyword evidence="3" id="KW-0812">Transmembrane</keyword>
<accession>A0A1U7T012</accession>
<dbReference type="FunFam" id="2.60.40.10:FF:002232">
    <property type="entry name" value="Intercellular adhesion molecule 3"/>
    <property type="match status" value="1"/>
</dbReference>
<gene>
    <name evidence="6" type="primary">ICAM3</name>
</gene>
<reference evidence="6" key="1">
    <citation type="submission" date="2025-08" db="UniProtKB">
        <authorList>
            <consortium name="RefSeq"/>
        </authorList>
    </citation>
    <scope>IDENTIFICATION</scope>
</reference>
<evidence type="ECO:0000256" key="2">
    <source>
        <dbReference type="SAM" id="MobiDB-lite"/>
    </source>
</evidence>
<dbReference type="InterPro" id="IPR007110">
    <property type="entry name" value="Ig-like_dom"/>
</dbReference>
<feature type="transmembrane region" description="Helical" evidence="3">
    <location>
        <begin position="228"/>
        <end position="249"/>
    </location>
</feature>
<sequence>MLNPAVTSRGDALAATATAPAPEDQEGPREVVCTVTLGDESREARKNLTAYRFPGPILNLSEPRAPEGSTVTVTCMAGTRVQVALDGVPAAAPGEPAQLQLNATEGDDGRSFFCSATLELDGEILRKNRSVQLHVLYGPKIDRAKCPQLWKWKEKTTQVLQCQARGNPVPELRCLQEGSRREVPVGKPFSVSLEDGGTYHCQAASSRGTYTLVVVMNVQDQNSLSANILLGVLAVLGVVTVAVALTYVFGVQKRSGHYRVKQRSPSLPLRSMQPSEAVGEDPS</sequence>